<comment type="caution">
    <text evidence="1">The sequence shown here is derived from an EMBL/GenBank/DDBJ whole genome shotgun (WGS) entry which is preliminary data.</text>
</comment>
<gene>
    <name evidence="1" type="ORF">GCM10010411_35160</name>
</gene>
<proteinExistence type="predicted"/>
<protein>
    <recommendedName>
        <fullName evidence="3">Transcriptional regulator</fullName>
    </recommendedName>
</protein>
<accession>A0ABP6C364</accession>
<organism evidence="1 2">
    <name type="scientific">Actinomadura fulvescens</name>
    <dbReference type="NCBI Taxonomy" id="46160"/>
    <lineage>
        <taxon>Bacteria</taxon>
        <taxon>Bacillati</taxon>
        <taxon>Actinomycetota</taxon>
        <taxon>Actinomycetes</taxon>
        <taxon>Streptosporangiales</taxon>
        <taxon>Thermomonosporaceae</taxon>
        <taxon>Actinomadura</taxon>
    </lineage>
</organism>
<reference evidence="2" key="1">
    <citation type="journal article" date="2019" name="Int. J. Syst. Evol. Microbiol.">
        <title>The Global Catalogue of Microorganisms (GCM) 10K type strain sequencing project: providing services to taxonomists for standard genome sequencing and annotation.</title>
        <authorList>
            <consortium name="The Broad Institute Genomics Platform"/>
            <consortium name="The Broad Institute Genome Sequencing Center for Infectious Disease"/>
            <person name="Wu L."/>
            <person name="Ma J."/>
        </authorList>
    </citation>
    <scope>NUCLEOTIDE SEQUENCE [LARGE SCALE GENOMIC DNA]</scope>
    <source>
        <strain evidence="2">JCM 6833</strain>
    </source>
</reference>
<evidence type="ECO:0000313" key="1">
    <source>
        <dbReference type="EMBL" id="GAA2598563.1"/>
    </source>
</evidence>
<sequence length="323" mass="34586">MNASRAELGTVADRLYPDAPRVGSTALLTRPEWIAAAPVPLEAVRLEWEPEPAPPAVVDPPEGLPAGFGTYAEAMAALAPPAVFENRRAYRLLDADLRTNVLRLGPARYFDAVNVGEAAAHELAEAADGLPLRTRIGDPCDLARRPALPAITTVTIRAGDPASYVLHWRDPAKVAHAGGLHQVMPVGVFQPLADDVGDLDLWRSMQREYSEEFLGGDEVVDWSEEGFRAFAGALDGVRAEGRLRASFLGLGVDPLTFALDLLTAVVVDAGAFDGLFGAMVEENAEGTVSMAPFDGTVPRPMQPAGAAALDLAWRHRDTLLRLR</sequence>
<dbReference type="Proteomes" id="UP001501509">
    <property type="component" value="Unassembled WGS sequence"/>
</dbReference>
<evidence type="ECO:0008006" key="3">
    <source>
        <dbReference type="Google" id="ProtNLM"/>
    </source>
</evidence>
<name>A0ABP6C364_9ACTN</name>
<evidence type="ECO:0000313" key="2">
    <source>
        <dbReference type="Proteomes" id="UP001501509"/>
    </source>
</evidence>
<dbReference type="EMBL" id="BAAATD010000004">
    <property type="protein sequence ID" value="GAA2598563.1"/>
    <property type="molecule type" value="Genomic_DNA"/>
</dbReference>
<keyword evidence="2" id="KW-1185">Reference proteome</keyword>